<sequence>MDFLIIGILFLSHVSAFDIGVISHGFPVFEINDSDNYMKRDVTEKGSMRGMPSNMRDSIHGVRMGIASDICDNAKDNIEIDWNGSPLNYTCYHPKNRLPVLKDVNPSQECNLPEKYFSKHVCLNEKIEYDDPIPT</sequence>
<reference evidence="2 3" key="1">
    <citation type="submission" date="2013-11" db="EMBL/GenBank/DDBJ databases">
        <title>Genome sequencing of Stegodyphus mimosarum.</title>
        <authorList>
            <person name="Bechsgaard J."/>
        </authorList>
    </citation>
    <scope>NUCLEOTIDE SEQUENCE [LARGE SCALE GENOMIC DNA]</scope>
</reference>
<evidence type="ECO:0000313" key="3">
    <source>
        <dbReference type="Proteomes" id="UP000054359"/>
    </source>
</evidence>
<organism evidence="2 3">
    <name type="scientific">Stegodyphus mimosarum</name>
    <name type="common">African social velvet spider</name>
    <dbReference type="NCBI Taxonomy" id="407821"/>
    <lineage>
        <taxon>Eukaryota</taxon>
        <taxon>Metazoa</taxon>
        <taxon>Ecdysozoa</taxon>
        <taxon>Arthropoda</taxon>
        <taxon>Chelicerata</taxon>
        <taxon>Arachnida</taxon>
        <taxon>Araneae</taxon>
        <taxon>Araneomorphae</taxon>
        <taxon>Entelegynae</taxon>
        <taxon>Eresoidea</taxon>
        <taxon>Eresidae</taxon>
        <taxon>Stegodyphus</taxon>
    </lineage>
</organism>
<feature type="chain" id="PRO_5001829203" evidence="1">
    <location>
        <begin position="17"/>
        <end position="135"/>
    </location>
</feature>
<feature type="signal peptide" evidence="1">
    <location>
        <begin position="1"/>
        <end position="16"/>
    </location>
</feature>
<accession>A0A087T0G7</accession>
<dbReference type="OrthoDB" id="5960270at2759"/>
<keyword evidence="3" id="KW-1185">Reference proteome</keyword>
<name>A0A087T0G7_STEMI</name>
<dbReference type="Proteomes" id="UP000054359">
    <property type="component" value="Unassembled WGS sequence"/>
</dbReference>
<protein>
    <submittedName>
        <fullName evidence="2">Uncharacterized protein</fullName>
    </submittedName>
</protein>
<feature type="non-terminal residue" evidence="2">
    <location>
        <position position="135"/>
    </location>
</feature>
<dbReference type="AlphaFoldDB" id="A0A087T0G7"/>
<evidence type="ECO:0000313" key="2">
    <source>
        <dbReference type="EMBL" id="KFM58606.1"/>
    </source>
</evidence>
<dbReference type="EMBL" id="KK112816">
    <property type="protein sequence ID" value="KFM58606.1"/>
    <property type="molecule type" value="Genomic_DNA"/>
</dbReference>
<dbReference type="STRING" id="407821.A0A087T0G7"/>
<keyword evidence="1" id="KW-0732">Signal</keyword>
<gene>
    <name evidence="2" type="ORF">X975_17485</name>
</gene>
<proteinExistence type="predicted"/>
<evidence type="ECO:0000256" key="1">
    <source>
        <dbReference type="SAM" id="SignalP"/>
    </source>
</evidence>